<dbReference type="Gene3D" id="3.40.50.620">
    <property type="entry name" value="HUPs"/>
    <property type="match status" value="2"/>
</dbReference>
<dbReference type="PANTHER" id="PTHR46268:SF25">
    <property type="entry name" value="USPA DOMAIN PROTEIN"/>
    <property type="match status" value="1"/>
</dbReference>
<evidence type="ECO:0000313" key="5">
    <source>
        <dbReference type="Proteomes" id="UP000324896"/>
    </source>
</evidence>
<dbReference type="EMBL" id="FMYT01000012">
    <property type="protein sequence ID" value="SDC72595.1"/>
    <property type="molecule type" value="Genomic_DNA"/>
</dbReference>
<dbReference type="AlphaFoldDB" id="A0A1G6NZI5"/>
<dbReference type="CDD" id="cd00293">
    <property type="entry name" value="USP-like"/>
    <property type="match status" value="1"/>
</dbReference>
<evidence type="ECO:0000313" key="4">
    <source>
        <dbReference type="Proteomes" id="UP000295758"/>
    </source>
</evidence>
<dbReference type="Proteomes" id="UP000324896">
    <property type="component" value="Unassembled WGS sequence"/>
</dbReference>
<comment type="similarity">
    <text evidence="1">Belongs to the universal stress protein A family.</text>
</comment>
<protein>
    <submittedName>
        <fullName evidence="2">Universal stress protein family protein</fullName>
    </submittedName>
</protein>
<gene>
    <name evidence="3" type="ORF">BY453_13618</name>
    <name evidence="2" type="ORF">SAMN04488597_11289</name>
</gene>
<reference evidence="2 5" key="1">
    <citation type="submission" date="2016-10" db="EMBL/GenBank/DDBJ databases">
        <authorList>
            <person name="Varghese N."/>
            <person name="Submissions S."/>
        </authorList>
    </citation>
    <scope>NUCLEOTIDE SEQUENCE [LARGE SCALE GENOMIC DNA]</scope>
    <source>
        <strain evidence="2 5">WG10</strain>
    </source>
</reference>
<dbReference type="RefSeq" id="WP_133618422.1">
    <property type="nucleotide sequence ID" value="NZ_FMYT01000012.1"/>
</dbReference>
<evidence type="ECO:0000256" key="1">
    <source>
        <dbReference type="ARBA" id="ARBA00008791"/>
    </source>
</evidence>
<accession>A0A1G6NZI5</accession>
<sequence length="275" mass="31371">MIEKLKENWPGYKKILLPLGHKADINNLTDLASYIIERKKGEVKFIHVIREGSYIDLPREWREGAKRVTESHHKMMRYGIHSDREIVTSKTIERGILETAFEMEAEAIILGWGPKPGAKISKMASNIMDNFHGDVIIYKNRVDIVQTKKIMYPVAKSPSKSRLNLIKHIVQETGATLTLTHYVDKRDGSRQKGKEVLKAAKEKALEFNIDVETMMLEGDSLTASIKEATEDFELLVIGPSGDWWVYQTVFGRKTDKIAEAAQCSVLLHKYKSEEE</sequence>
<dbReference type="Proteomes" id="UP000295758">
    <property type="component" value="Unassembled WGS sequence"/>
</dbReference>
<proteinExistence type="inferred from homology"/>
<dbReference type="PANTHER" id="PTHR46268">
    <property type="entry name" value="STRESS RESPONSE PROTEIN NHAX"/>
    <property type="match status" value="1"/>
</dbReference>
<dbReference type="SUPFAM" id="SSF52402">
    <property type="entry name" value="Adenine nucleotide alpha hydrolases-like"/>
    <property type="match status" value="2"/>
</dbReference>
<name>A0A1G6NZI5_9FIRM</name>
<organism evidence="2 5">
    <name type="scientific">Halanaerobium congolense</name>
    <dbReference type="NCBI Taxonomy" id="54121"/>
    <lineage>
        <taxon>Bacteria</taxon>
        <taxon>Bacillati</taxon>
        <taxon>Bacillota</taxon>
        <taxon>Clostridia</taxon>
        <taxon>Halanaerobiales</taxon>
        <taxon>Halanaerobiaceae</taxon>
        <taxon>Halanaerobium</taxon>
    </lineage>
</organism>
<evidence type="ECO:0000313" key="3">
    <source>
        <dbReference type="EMBL" id="TDS26344.1"/>
    </source>
</evidence>
<dbReference type="InterPro" id="IPR014729">
    <property type="entry name" value="Rossmann-like_a/b/a_fold"/>
</dbReference>
<evidence type="ECO:0000313" key="2">
    <source>
        <dbReference type="EMBL" id="SDC72595.1"/>
    </source>
</evidence>
<dbReference type="EMBL" id="SOAA01000036">
    <property type="protein sequence ID" value="TDS26344.1"/>
    <property type="molecule type" value="Genomic_DNA"/>
</dbReference>
<reference evidence="3 4" key="2">
    <citation type="submission" date="2019-03" db="EMBL/GenBank/DDBJ databases">
        <title>Deep subsurface shale carbon reservoir microbial communities from Ohio and West Virginia, USA.</title>
        <authorList>
            <person name="Wrighton K."/>
        </authorList>
    </citation>
    <scope>NUCLEOTIDE SEQUENCE [LARGE SCALE GENOMIC DNA]</scope>
    <source>
        <strain evidence="3 4">UTICA-S4D12</strain>
    </source>
</reference>